<dbReference type="InterPro" id="IPR001412">
    <property type="entry name" value="aa-tRNA-synth_I_CS"/>
</dbReference>
<dbReference type="InterPro" id="IPR036695">
    <property type="entry name" value="Arg-tRNA-synth_N_sf"/>
</dbReference>
<gene>
    <name evidence="10" type="primary">argS</name>
    <name evidence="14" type="ORF">COV85_02130</name>
</gene>
<dbReference type="FunFam" id="1.10.730.10:FF:000008">
    <property type="entry name" value="Arginine--tRNA ligase"/>
    <property type="match status" value="1"/>
</dbReference>
<evidence type="ECO:0000313" key="15">
    <source>
        <dbReference type="Proteomes" id="UP000231550"/>
    </source>
</evidence>
<protein>
    <recommendedName>
        <fullName evidence="10">Arginine--tRNA ligase</fullName>
        <ecNumber evidence="10">6.1.1.19</ecNumber>
    </recommendedName>
    <alternativeName>
        <fullName evidence="10">Arginyl-tRNA synthetase</fullName>
        <shortName evidence="10">ArgRS</shortName>
    </alternativeName>
</protein>
<dbReference type="InterPro" id="IPR008909">
    <property type="entry name" value="DALR_anticod-bd"/>
</dbReference>
<dbReference type="InterPro" id="IPR035684">
    <property type="entry name" value="ArgRS_core"/>
</dbReference>
<feature type="domain" description="DALR anticodon binding" evidence="12">
    <location>
        <begin position="409"/>
        <end position="537"/>
    </location>
</feature>
<comment type="catalytic activity">
    <reaction evidence="9 10">
        <text>tRNA(Arg) + L-arginine + ATP = L-arginyl-tRNA(Arg) + AMP + diphosphate</text>
        <dbReference type="Rhea" id="RHEA:20301"/>
        <dbReference type="Rhea" id="RHEA-COMP:9658"/>
        <dbReference type="Rhea" id="RHEA-COMP:9673"/>
        <dbReference type="ChEBI" id="CHEBI:30616"/>
        <dbReference type="ChEBI" id="CHEBI:32682"/>
        <dbReference type="ChEBI" id="CHEBI:33019"/>
        <dbReference type="ChEBI" id="CHEBI:78442"/>
        <dbReference type="ChEBI" id="CHEBI:78513"/>
        <dbReference type="ChEBI" id="CHEBI:456215"/>
        <dbReference type="EC" id="6.1.1.19"/>
    </reaction>
</comment>
<dbReference type="Pfam" id="PF05746">
    <property type="entry name" value="DALR_1"/>
    <property type="match status" value="1"/>
</dbReference>
<comment type="subunit">
    <text evidence="10">Monomer.</text>
</comment>
<feature type="short sequence motif" description="'HIGH' region" evidence="10">
    <location>
        <begin position="127"/>
        <end position="137"/>
    </location>
</feature>
<dbReference type="CDD" id="cd07956">
    <property type="entry name" value="Anticodon_Ia_Arg"/>
    <property type="match status" value="1"/>
</dbReference>
<dbReference type="NCBIfam" id="TIGR00456">
    <property type="entry name" value="argS"/>
    <property type="match status" value="1"/>
</dbReference>
<dbReference type="SUPFAM" id="SSF47323">
    <property type="entry name" value="Anticodon-binding domain of a subclass of class I aminoacyl-tRNA synthetases"/>
    <property type="match status" value="1"/>
</dbReference>
<evidence type="ECO:0000256" key="7">
    <source>
        <dbReference type="ARBA" id="ARBA00022917"/>
    </source>
</evidence>
<dbReference type="CDD" id="cd00671">
    <property type="entry name" value="ArgRS_core"/>
    <property type="match status" value="1"/>
</dbReference>
<comment type="subcellular location">
    <subcellularLocation>
        <location evidence="1 10">Cytoplasm</location>
    </subcellularLocation>
</comment>
<feature type="domain" description="Arginyl tRNA synthetase N-terminal" evidence="13">
    <location>
        <begin position="4"/>
        <end position="90"/>
    </location>
</feature>
<comment type="similarity">
    <text evidence="2 10 11">Belongs to the class-I aminoacyl-tRNA synthetase family.</text>
</comment>
<evidence type="ECO:0000259" key="12">
    <source>
        <dbReference type="SMART" id="SM00836"/>
    </source>
</evidence>
<dbReference type="Gene3D" id="3.40.50.620">
    <property type="entry name" value="HUPs"/>
    <property type="match status" value="1"/>
</dbReference>
<organism evidence="14 15">
    <name type="scientific">Candidatus Portnoybacteria bacterium CG11_big_fil_rev_8_21_14_0_20_44_10</name>
    <dbReference type="NCBI Taxonomy" id="1974818"/>
    <lineage>
        <taxon>Bacteria</taxon>
        <taxon>Candidatus Portnoyibacteriota</taxon>
    </lineage>
</organism>
<keyword evidence="6 10" id="KW-0067">ATP-binding</keyword>
<keyword evidence="4 10" id="KW-0436">Ligase</keyword>
<evidence type="ECO:0000256" key="9">
    <source>
        <dbReference type="ARBA" id="ARBA00049339"/>
    </source>
</evidence>
<dbReference type="Gene3D" id="3.30.1360.70">
    <property type="entry name" value="Arginyl tRNA synthetase N-terminal domain"/>
    <property type="match status" value="1"/>
</dbReference>
<dbReference type="GO" id="GO:0005524">
    <property type="term" value="F:ATP binding"/>
    <property type="evidence" value="ECO:0007669"/>
    <property type="project" value="UniProtKB-UniRule"/>
</dbReference>
<sequence length="537" mass="61116">MIRDEIKKIIQKAAKFHWNIDLELDQIKIDYSPEGFGDYSTNVAMFLAKEARSNPIETAEEIADEILKRVQDDTIEDIKAVKPGFLNFYLTRGILQNVVAEINEAGRRYGDSSMGKGQKIHLDFVSANPTGPVHIGNARGGPFGDVLANILEKVGFKTLREYYVNDTGGQAEILGHSIIGDEQAQYQGGYIEELRKKISEKDPGKAGEQGVKIILEDIIKPSMEKLGIRFDNWFSERELQKSGKVDKALDLLRGKNLIYENDGALWFRSTNFGDDKDRVVVKSSGEKTYFGSDIAYHKEKIDLGFDKLIDIWGADHHGDVKRMKGAMEALGYKDKLEIILTQFVRVLTEGKEMKMSKRAGTYVSIDDLIEEVGKDATRFFFLMYSADTHMNFDMDLAKERSEKNPVYYVQYAHARICSIFRKYNPSTVLRTSAKNAKEYAKNANLELLEHETESKLIKQLIKFPEIIEDVAKDYQVHRLPHYAIELVKTFHKLYEDCRVIDEKAPELTQARLALVRATQITLKNTLDLMGISAPEKM</sequence>
<name>A0A2H0KQN5_9BACT</name>
<accession>A0A2H0KQN5</accession>
<dbReference type="EC" id="6.1.1.19" evidence="10"/>
<comment type="caution">
    <text evidence="14">The sequence shown here is derived from an EMBL/GenBank/DDBJ whole genome shotgun (WGS) entry which is preliminary data.</text>
</comment>
<evidence type="ECO:0000256" key="5">
    <source>
        <dbReference type="ARBA" id="ARBA00022741"/>
    </source>
</evidence>
<keyword evidence="7 10" id="KW-0648">Protein biosynthesis</keyword>
<dbReference type="SUPFAM" id="SSF52374">
    <property type="entry name" value="Nucleotidylyl transferase"/>
    <property type="match status" value="1"/>
</dbReference>
<evidence type="ECO:0000256" key="1">
    <source>
        <dbReference type="ARBA" id="ARBA00004496"/>
    </source>
</evidence>
<keyword evidence="8 10" id="KW-0030">Aminoacyl-tRNA synthetase</keyword>
<evidence type="ECO:0000256" key="10">
    <source>
        <dbReference type="HAMAP-Rule" id="MF_00123"/>
    </source>
</evidence>
<evidence type="ECO:0000256" key="4">
    <source>
        <dbReference type="ARBA" id="ARBA00022598"/>
    </source>
</evidence>
<evidence type="ECO:0000256" key="8">
    <source>
        <dbReference type="ARBA" id="ARBA00023146"/>
    </source>
</evidence>
<dbReference type="PANTHER" id="PTHR11956">
    <property type="entry name" value="ARGINYL-TRNA SYNTHETASE"/>
    <property type="match status" value="1"/>
</dbReference>
<evidence type="ECO:0000256" key="3">
    <source>
        <dbReference type="ARBA" id="ARBA00022490"/>
    </source>
</evidence>
<evidence type="ECO:0000256" key="11">
    <source>
        <dbReference type="RuleBase" id="RU363038"/>
    </source>
</evidence>
<dbReference type="InterPro" id="IPR005148">
    <property type="entry name" value="Arg-tRNA-synth_N"/>
</dbReference>
<dbReference type="Gene3D" id="1.10.730.10">
    <property type="entry name" value="Isoleucyl-tRNA Synthetase, Domain 1"/>
    <property type="match status" value="1"/>
</dbReference>
<evidence type="ECO:0000313" key="14">
    <source>
        <dbReference type="EMBL" id="PIQ74463.1"/>
    </source>
</evidence>
<dbReference type="SMART" id="SM00836">
    <property type="entry name" value="DALR_1"/>
    <property type="match status" value="1"/>
</dbReference>
<dbReference type="SMART" id="SM01016">
    <property type="entry name" value="Arg_tRNA_synt_N"/>
    <property type="match status" value="1"/>
</dbReference>
<dbReference type="GO" id="GO:0006420">
    <property type="term" value="P:arginyl-tRNA aminoacylation"/>
    <property type="evidence" value="ECO:0007669"/>
    <property type="project" value="UniProtKB-UniRule"/>
</dbReference>
<evidence type="ECO:0000259" key="13">
    <source>
        <dbReference type="SMART" id="SM01016"/>
    </source>
</evidence>
<dbReference type="PROSITE" id="PS00178">
    <property type="entry name" value="AA_TRNA_LIGASE_I"/>
    <property type="match status" value="1"/>
</dbReference>
<keyword evidence="3 10" id="KW-0963">Cytoplasm</keyword>
<proteinExistence type="inferred from homology"/>
<dbReference type="PANTHER" id="PTHR11956:SF5">
    <property type="entry name" value="ARGININE--TRNA LIGASE, CYTOPLASMIC"/>
    <property type="match status" value="1"/>
</dbReference>
<dbReference type="InterPro" id="IPR014729">
    <property type="entry name" value="Rossmann-like_a/b/a_fold"/>
</dbReference>
<dbReference type="PRINTS" id="PR01038">
    <property type="entry name" value="TRNASYNTHARG"/>
</dbReference>
<keyword evidence="5 10" id="KW-0547">Nucleotide-binding</keyword>
<dbReference type="Pfam" id="PF03485">
    <property type="entry name" value="Arg_tRNA_synt_N"/>
    <property type="match status" value="1"/>
</dbReference>
<dbReference type="Proteomes" id="UP000231550">
    <property type="component" value="Unassembled WGS sequence"/>
</dbReference>
<dbReference type="EMBL" id="PCVN01000051">
    <property type="protein sequence ID" value="PIQ74463.1"/>
    <property type="molecule type" value="Genomic_DNA"/>
</dbReference>
<dbReference type="AlphaFoldDB" id="A0A2H0KQN5"/>
<reference evidence="14 15" key="1">
    <citation type="submission" date="2017-09" db="EMBL/GenBank/DDBJ databases">
        <title>Depth-based differentiation of microbial function through sediment-hosted aquifers and enrichment of novel symbionts in the deep terrestrial subsurface.</title>
        <authorList>
            <person name="Probst A.J."/>
            <person name="Ladd B."/>
            <person name="Jarett J.K."/>
            <person name="Geller-Mcgrath D.E."/>
            <person name="Sieber C.M."/>
            <person name="Emerson J.B."/>
            <person name="Anantharaman K."/>
            <person name="Thomas B.C."/>
            <person name="Malmstrom R."/>
            <person name="Stieglmeier M."/>
            <person name="Klingl A."/>
            <person name="Woyke T."/>
            <person name="Ryan C.M."/>
            <person name="Banfield J.F."/>
        </authorList>
    </citation>
    <scope>NUCLEOTIDE SEQUENCE [LARGE SCALE GENOMIC DNA]</scope>
    <source>
        <strain evidence="14">CG11_big_fil_rev_8_21_14_0_20_44_10</strain>
    </source>
</reference>
<dbReference type="Pfam" id="PF00750">
    <property type="entry name" value="tRNA-synt_1d"/>
    <property type="match status" value="2"/>
</dbReference>
<dbReference type="SUPFAM" id="SSF55190">
    <property type="entry name" value="Arginyl-tRNA synthetase (ArgRS), N-terminal 'additional' domain"/>
    <property type="match status" value="1"/>
</dbReference>
<dbReference type="GO" id="GO:0004814">
    <property type="term" value="F:arginine-tRNA ligase activity"/>
    <property type="evidence" value="ECO:0007669"/>
    <property type="project" value="UniProtKB-UniRule"/>
</dbReference>
<dbReference type="InterPro" id="IPR009080">
    <property type="entry name" value="tRNAsynth_Ia_anticodon-bd"/>
</dbReference>
<evidence type="ECO:0000256" key="2">
    <source>
        <dbReference type="ARBA" id="ARBA00005594"/>
    </source>
</evidence>
<dbReference type="GO" id="GO:0005737">
    <property type="term" value="C:cytoplasm"/>
    <property type="evidence" value="ECO:0007669"/>
    <property type="project" value="UniProtKB-SubCell"/>
</dbReference>
<dbReference type="HAMAP" id="MF_00123">
    <property type="entry name" value="Arg_tRNA_synth"/>
    <property type="match status" value="1"/>
</dbReference>
<evidence type="ECO:0000256" key="6">
    <source>
        <dbReference type="ARBA" id="ARBA00022840"/>
    </source>
</evidence>
<dbReference type="InterPro" id="IPR001278">
    <property type="entry name" value="Arg-tRNA-ligase"/>
</dbReference>